<organism evidence="1 2">
    <name type="scientific">Pseudomonas abyssi</name>
    <dbReference type="NCBI Taxonomy" id="170540"/>
    <lineage>
        <taxon>Bacteria</taxon>
        <taxon>Pseudomonadati</taxon>
        <taxon>Pseudomonadota</taxon>
        <taxon>Gammaproteobacteria</taxon>
        <taxon>Pseudomonadales</taxon>
        <taxon>Pseudomonadaceae</taxon>
        <taxon>Pseudomonas</taxon>
    </lineage>
</organism>
<dbReference type="Pfam" id="PF05926">
    <property type="entry name" value="Phage_GPL"/>
    <property type="match status" value="1"/>
</dbReference>
<sequence length="152" mass="16665">MSAFIATGSGTPFNLTNDGWFPDIDASAARESLRLDGTVTDTRLESALVNAMLSVNAELAEFKADRLQQYSSLANVPAAQINSNSRLVVLYTRAVVCTAGAELVERYRSYDTSNTGHKDADQLNPSIDELRRDARWAIRDLLGKRRSTVALI</sequence>
<dbReference type="RefSeq" id="WP_118130824.1">
    <property type="nucleotide sequence ID" value="NZ_LMAZ01000003.1"/>
</dbReference>
<dbReference type="Proteomes" id="UP000265411">
    <property type="component" value="Unassembled WGS sequence"/>
</dbReference>
<comment type="caution">
    <text evidence="1">The sequence shown here is derived from an EMBL/GenBank/DDBJ whole genome shotgun (WGS) entry which is preliminary data.</text>
</comment>
<dbReference type="EMBL" id="LMAZ01000003">
    <property type="protein sequence ID" value="RGP54425.1"/>
    <property type="molecule type" value="Genomic_DNA"/>
</dbReference>
<evidence type="ECO:0000313" key="2">
    <source>
        <dbReference type="Proteomes" id="UP000265411"/>
    </source>
</evidence>
<dbReference type="InterPro" id="IPR009225">
    <property type="entry name" value="Phage_head_completion_GpL"/>
</dbReference>
<dbReference type="OrthoDB" id="6312934at2"/>
<name>A0A395R2T0_9PSED</name>
<evidence type="ECO:0000313" key="1">
    <source>
        <dbReference type="EMBL" id="RGP54425.1"/>
    </source>
</evidence>
<proteinExistence type="predicted"/>
<dbReference type="AlphaFoldDB" id="A0A395R2T0"/>
<protein>
    <submittedName>
        <fullName evidence="1">Head completion/stabilization protein</fullName>
    </submittedName>
</protein>
<gene>
    <name evidence="1" type="ORF">ASB58_11125</name>
</gene>
<accession>A0A395R2T0</accession>
<reference evidence="1 2" key="1">
    <citation type="journal article" date="2018" name="Syst. Appl. Microbiol.">
        <title>Pseudomonas gallaeciensis sp. nov., isolated from crude-oil-contaminated intertidal sand samples after the Prestige oil spill.</title>
        <authorList>
            <person name="Mulet M."/>
            <person name="Sanchez D."/>
            <person name="Rodriguez A.C."/>
            <person name="Nogales B."/>
            <person name="Bosch R."/>
            <person name="Busquets A."/>
            <person name="Gomila M."/>
            <person name="Lalucat J."/>
            <person name="Garcia-Valdes E."/>
        </authorList>
    </citation>
    <scope>NUCLEOTIDE SEQUENCE [LARGE SCALE GENOMIC DNA]</scope>
    <source>
        <strain evidence="1 2">V113</strain>
    </source>
</reference>
<keyword evidence="2" id="KW-1185">Reference proteome</keyword>